<dbReference type="AlphaFoldDB" id="A0A5B7I6K2"/>
<comment type="caution">
    <text evidence="1">The sequence shown here is derived from an EMBL/GenBank/DDBJ whole genome shotgun (WGS) entry which is preliminary data.</text>
</comment>
<keyword evidence="2" id="KW-1185">Reference proteome</keyword>
<evidence type="ECO:0000313" key="2">
    <source>
        <dbReference type="Proteomes" id="UP000324222"/>
    </source>
</evidence>
<organism evidence="1 2">
    <name type="scientific">Portunus trituberculatus</name>
    <name type="common">Swimming crab</name>
    <name type="synonym">Neptunus trituberculatus</name>
    <dbReference type="NCBI Taxonomy" id="210409"/>
    <lineage>
        <taxon>Eukaryota</taxon>
        <taxon>Metazoa</taxon>
        <taxon>Ecdysozoa</taxon>
        <taxon>Arthropoda</taxon>
        <taxon>Crustacea</taxon>
        <taxon>Multicrustacea</taxon>
        <taxon>Malacostraca</taxon>
        <taxon>Eumalacostraca</taxon>
        <taxon>Eucarida</taxon>
        <taxon>Decapoda</taxon>
        <taxon>Pleocyemata</taxon>
        <taxon>Brachyura</taxon>
        <taxon>Eubrachyura</taxon>
        <taxon>Portunoidea</taxon>
        <taxon>Portunidae</taxon>
        <taxon>Portuninae</taxon>
        <taxon>Portunus</taxon>
    </lineage>
</organism>
<reference evidence="1 2" key="1">
    <citation type="submission" date="2019-05" db="EMBL/GenBank/DDBJ databases">
        <title>Another draft genome of Portunus trituberculatus and its Hox gene families provides insights of decapod evolution.</title>
        <authorList>
            <person name="Jeong J.-H."/>
            <person name="Song I."/>
            <person name="Kim S."/>
            <person name="Choi T."/>
            <person name="Kim D."/>
            <person name="Ryu S."/>
            <person name="Kim W."/>
        </authorList>
    </citation>
    <scope>NUCLEOTIDE SEQUENCE [LARGE SCALE GENOMIC DNA]</scope>
    <source>
        <tissue evidence="1">Muscle</tissue>
    </source>
</reference>
<dbReference type="Proteomes" id="UP000324222">
    <property type="component" value="Unassembled WGS sequence"/>
</dbReference>
<gene>
    <name evidence="1" type="ORF">E2C01_070855</name>
</gene>
<proteinExistence type="predicted"/>
<protein>
    <submittedName>
        <fullName evidence="1">Uncharacterized protein</fullName>
    </submittedName>
</protein>
<evidence type="ECO:0000313" key="1">
    <source>
        <dbReference type="EMBL" id="MPC76444.1"/>
    </source>
</evidence>
<name>A0A5B7I6K2_PORTR</name>
<accession>A0A5B7I6K2</accession>
<dbReference type="EMBL" id="VSRR010043368">
    <property type="protein sequence ID" value="MPC76444.1"/>
    <property type="molecule type" value="Genomic_DNA"/>
</dbReference>
<sequence length="39" mass="4514">MCQKALRELRYCKRCKRVMDTQGEPEYKGGGPVAEGYDF</sequence>